<sequence length="196" mass="22356">MMKKQMNIVLNEDSESGLIPEDEEGNLKMAVGATNIRKKMMYSRKVFAVISSIFLVYAIGNMTLFITPGVREFVQQYRLIYLCAPLPIISKLLLSGVERMSHPPRFSFLIPSFLLHLLAIFLSITSLSLYLDTELVYFSCFVVFINMCQLLLYTLQNYSILSASKMLLLLTVTTSVNSFSSQLFFPYSHSHTSKLY</sequence>
<evidence type="ECO:0000256" key="1">
    <source>
        <dbReference type="SAM" id="Phobius"/>
    </source>
</evidence>
<proteinExistence type="predicted"/>
<feature type="transmembrane region" description="Helical" evidence="1">
    <location>
        <begin position="167"/>
        <end position="187"/>
    </location>
</feature>
<organism evidence="2 3">
    <name type="scientific">Caenorhabditis tropicalis</name>
    <dbReference type="NCBI Taxonomy" id="1561998"/>
    <lineage>
        <taxon>Eukaryota</taxon>
        <taxon>Metazoa</taxon>
        <taxon>Ecdysozoa</taxon>
        <taxon>Nematoda</taxon>
        <taxon>Chromadorea</taxon>
        <taxon>Rhabditida</taxon>
        <taxon>Rhabditina</taxon>
        <taxon>Rhabditomorpha</taxon>
        <taxon>Rhabditoidea</taxon>
        <taxon>Rhabditidae</taxon>
        <taxon>Peloderinae</taxon>
        <taxon>Caenorhabditis</taxon>
    </lineage>
</organism>
<keyword evidence="2" id="KW-1185">Reference proteome</keyword>
<evidence type="ECO:0000313" key="2">
    <source>
        <dbReference type="Proteomes" id="UP000095282"/>
    </source>
</evidence>
<reference evidence="3" key="1">
    <citation type="submission" date="2016-11" db="UniProtKB">
        <authorList>
            <consortium name="WormBaseParasite"/>
        </authorList>
    </citation>
    <scope>IDENTIFICATION</scope>
</reference>
<evidence type="ECO:0000313" key="3">
    <source>
        <dbReference type="WBParaSite" id="Csp11.Scaffold629.g15845.t1"/>
    </source>
</evidence>
<dbReference type="STRING" id="1561998.A0A1I7U876"/>
<protein>
    <submittedName>
        <fullName evidence="3">TPT domain-containing protein</fullName>
    </submittedName>
</protein>
<dbReference type="eggNOG" id="ENOG502THI7">
    <property type="taxonomic scope" value="Eukaryota"/>
</dbReference>
<keyword evidence="1" id="KW-0472">Membrane</keyword>
<feature type="transmembrane region" description="Helical" evidence="1">
    <location>
        <begin position="106"/>
        <end position="129"/>
    </location>
</feature>
<keyword evidence="1" id="KW-1133">Transmembrane helix</keyword>
<feature type="transmembrane region" description="Helical" evidence="1">
    <location>
        <begin position="46"/>
        <end position="66"/>
    </location>
</feature>
<name>A0A1I7U876_9PELO</name>
<dbReference type="WBParaSite" id="Csp11.Scaffold629.g15845.t1">
    <property type="protein sequence ID" value="Csp11.Scaffold629.g15845.t1"/>
    <property type="gene ID" value="Csp11.Scaffold629.g15845"/>
</dbReference>
<feature type="transmembrane region" description="Helical" evidence="1">
    <location>
        <begin position="78"/>
        <end position="94"/>
    </location>
</feature>
<dbReference type="Proteomes" id="UP000095282">
    <property type="component" value="Unplaced"/>
</dbReference>
<accession>A0A1I7U876</accession>
<dbReference type="AlphaFoldDB" id="A0A1I7U876"/>
<keyword evidence="1" id="KW-0812">Transmembrane</keyword>
<feature type="transmembrane region" description="Helical" evidence="1">
    <location>
        <begin position="135"/>
        <end position="155"/>
    </location>
</feature>